<reference evidence="2 3" key="1">
    <citation type="submission" date="2015-07" db="EMBL/GenBank/DDBJ databases">
        <title>The genome of Melipona quadrifasciata.</title>
        <authorList>
            <person name="Pan H."/>
            <person name="Kapheim K."/>
        </authorList>
    </citation>
    <scope>NUCLEOTIDE SEQUENCE [LARGE SCALE GENOMIC DNA]</scope>
    <source>
        <strain evidence="2">0111107301</strain>
        <tissue evidence="2">Whole body</tissue>
    </source>
</reference>
<accession>A0A0N0U6T2</accession>
<dbReference type="EMBL" id="KQ435719">
    <property type="protein sequence ID" value="KOX78774.1"/>
    <property type="molecule type" value="Genomic_DNA"/>
</dbReference>
<evidence type="ECO:0000256" key="1">
    <source>
        <dbReference type="SAM" id="MobiDB-lite"/>
    </source>
</evidence>
<sequence>MSRLKMTYDTLDEETTRQASRAKQHVAKEKEMVGGRQLGDINSTIHVIAL</sequence>
<name>A0A0N0U6T2_9HYME</name>
<gene>
    <name evidence="2" type="ORF">WN51_08533</name>
</gene>
<evidence type="ECO:0000313" key="3">
    <source>
        <dbReference type="Proteomes" id="UP000053105"/>
    </source>
</evidence>
<evidence type="ECO:0000313" key="2">
    <source>
        <dbReference type="EMBL" id="KOX78774.1"/>
    </source>
</evidence>
<organism evidence="2 3">
    <name type="scientific">Melipona quadrifasciata</name>
    <dbReference type="NCBI Taxonomy" id="166423"/>
    <lineage>
        <taxon>Eukaryota</taxon>
        <taxon>Metazoa</taxon>
        <taxon>Ecdysozoa</taxon>
        <taxon>Arthropoda</taxon>
        <taxon>Hexapoda</taxon>
        <taxon>Insecta</taxon>
        <taxon>Pterygota</taxon>
        <taxon>Neoptera</taxon>
        <taxon>Endopterygota</taxon>
        <taxon>Hymenoptera</taxon>
        <taxon>Apocrita</taxon>
        <taxon>Aculeata</taxon>
        <taxon>Apoidea</taxon>
        <taxon>Anthophila</taxon>
        <taxon>Apidae</taxon>
        <taxon>Melipona</taxon>
    </lineage>
</organism>
<proteinExistence type="predicted"/>
<keyword evidence="3" id="KW-1185">Reference proteome</keyword>
<dbReference type="Proteomes" id="UP000053105">
    <property type="component" value="Unassembled WGS sequence"/>
</dbReference>
<feature type="region of interest" description="Disordered" evidence="1">
    <location>
        <begin position="1"/>
        <end position="31"/>
    </location>
</feature>
<dbReference type="AlphaFoldDB" id="A0A0N0U6T2"/>
<protein>
    <submittedName>
        <fullName evidence="2">Uncharacterized protein</fullName>
    </submittedName>
</protein>